<evidence type="ECO:0000256" key="2">
    <source>
        <dbReference type="SAM" id="SignalP"/>
    </source>
</evidence>
<dbReference type="EMBL" id="BNCD01000029">
    <property type="protein sequence ID" value="GHH87672.1"/>
    <property type="molecule type" value="Genomic_DNA"/>
</dbReference>
<evidence type="ECO:0000313" key="4">
    <source>
        <dbReference type="Proteomes" id="UP000603708"/>
    </source>
</evidence>
<feature type="chain" id="PRO_5039666333" description="Lipoprotein" evidence="2">
    <location>
        <begin position="24"/>
        <end position="205"/>
    </location>
</feature>
<gene>
    <name evidence="3" type="ORF">GCM10018793_64480</name>
</gene>
<dbReference type="PANTHER" id="PTHR39335">
    <property type="entry name" value="BLL4220 PROTEIN"/>
    <property type="match status" value="1"/>
</dbReference>
<dbReference type="Pfam" id="PF03640">
    <property type="entry name" value="Lipoprotein_15"/>
    <property type="match status" value="2"/>
</dbReference>
<dbReference type="PANTHER" id="PTHR39335:SF1">
    <property type="entry name" value="BLL4220 PROTEIN"/>
    <property type="match status" value="1"/>
</dbReference>
<feature type="compositionally biased region" description="Low complexity" evidence="1">
    <location>
        <begin position="39"/>
        <end position="64"/>
    </location>
</feature>
<dbReference type="Proteomes" id="UP000603708">
    <property type="component" value="Unassembled WGS sequence"/>
</dbReference>
<reference evidence="3" key="1">
    <citation type="journal article" date="2014" name="Int. J. Syst. Evol. Microbiol.">
        <title>Complete genome sequence of Corynebacterium casei LMG S-19264T (=DSM 44701T), isolated from a smear-ripened cheese.</title>
        <authorList>
            <consortium name="US DOE Joint Genome Institute (JGI-PGF)"/>
            <person name="Walter F."/>
            <person name="Albersmeier A."/>
            <person name="Kalinowski J."/>
            <person name="Ruckert C."/>
        </authorList>
    </citation>
    <scope>NUCLEOTIDE SEQUENCE</scope>
    <source>
        <strain evidence="3">JCM 5069</strain>
    </source>
</reference>
<comment type="caution">
    <text evidence="3">The sequence shown here is derived from an EMBL/GenBank/DDBJ whole genome shotgun (WGS) entry which is preliminary data.</text>
</comment>
<feature type="region of interest" description="Disordered" evidence="1">
    <location>
        <begin position="36"/>
        <end position="64"/>
    </location>
</feature>
<feature type="compositionally biased region" description="Gly residues" evidence="1">
    <location>
        <begin position="187"/>
        <end position="205"/>
    </location>
</feature>
<dbReference type="AlphaFoldDB" id="A0A919L8B6"/>
<reference evidence="3" key="2">
    <citation type="submission" date="2020-09" db="EMBL/GenBank/DDBJ databases">
        <authorList>
            <person name="Sun Q."/>
            <person name="Ohkuma M."/>
        </authorList>
    </citation>
    <scope>NUCLEOTIDE SEQUENCE</scope>
    <source>
        <strain evidence="3">JCM 5069</strain>
    </source>
</reference>
<dbReference type="InterPro" id="IPR005297">
    <property type="entry name" value="Lipoprotein_repeat"/>
</dbReference>
<evidence type="ECO:0008006" key="5">
    <source>
        <dbReference type="Google" id="ProtNLM"/>
    </source>
</evidence>
<feature type="region of interest" description="Disordered" evidence="1">
    <location>
        <begin position="179"/>
        <end position="205"/>
    </location>
</feature>
<feature type="signal peptide" evidence="2">
    <location>
        <begin position="1"/>
        <end position="23"/>
    </location>
</feature>
<dbReference type="RefSeq" id="WP_189938225.1">
    <property type="nucleotide sequence ID" value="NZ_BNCD01000029.1"/>
</dbReference>
<sequence length="205" mass="19450">MKLRNKRHFPATTGLGLSLAAVAAFAVACGGSGGGGGSSASPASGHASAPAAGPSSGGSASAATIGTRSGGAGTYLTGGSGRTVYLWAADKDGRSTCSGGCAAGWPPVTTTGTPKAGPGVAAGRLSTTTRADGSKQITYDGHPLYYFSGDRAAGDTNGQGNDGFGAKWWLVGPDGSRITKAAPSATGGSGSGSGNNGGGYGSGGW</sequence>
<dbReference type="PROSITE" id="PS51257">
    <property type="entry name" value="PROKAR_LIPOPROTEIN"/>
    <property type="match status" value="1"/>
</dbReference>
<accession>A0A919L8B6</accession>
<protein>
    <recommendedName>
        <fullName evidence="5">Lipoprotein</fullName>
    </recommendedName>
</protein>
<evidence type="ECO:0000313" key="3">
    <source>
        <dbReference type="EMBL" id="GHH87672.1"/>
    </source>
</evidence>
<keyword evidence="4" id="KW-1185">Reference proteome</keyword>
<proteinExistence type="predicted"/>
<keyword evidence="2" id="KW-0732">Signal</keyword>
<organism evidence="3 4">
    <name type="scientific">Streptomyces sulfonofaciens</name>
    <dbReference type="NCBI Taxonomy" id="68272"/>
    <lineage>
        <taxon>Bacteria</taxon>
        <taxon>Bacillati</taxon>
        <taxon>Actinomycetota</taxon>
        <taxon>Actinomycetes</taxon>
        <taxon>Kitasatosporales</taxon>
        <taxon>Streptomycetaceae</taxon>
        <taxon>Streptomyces</taxon>
    </lineage>
</organism>
<name>A0A919L8B6_9ACTN</name>
<evidence type="ECO:0000256" key="1">
    <source>
        <dbReference type="SAM" id="MobiDB-lite"/>
    </source>
</evidence>
<dbReference type="GO" id="GO:0043448">
    <property type="term" value="P:alkane catabolic process"/>
    <property type="evidence" value="ECO:0007669"/>
    <property type="project" value="TreeGrafter"/>
</dbReference>